<dbReference type="AlphaFoldDB" id="A0A6A5YW30"/>
<dbReference type="EMBL" id="ML977337">
    <property type="protein sequence ID" value="KAF2110767.1"/>
    <property type="molecule type" value="Genomic_DNA"/>
</dbReference>
<feature type="transmembrane region" description="Helical" evidence="1">
    <location>
        <begin position="12"/>
        <end position="32"/>
    </location>
</feature>
<keyword evidence="1" id="KW-1133">Transmembrane helix</keyword>
<sequence length="279" mass="30455">MDQKAVSSLYGPGVVGGWLLGLLSVLISLNLNPRVRRNGTLKSELVATLSFPVIASSHACYAMRHSDAESCEAAMAVCQTFVLLTPLLIGSTGYWGNNTMLTWILAASAPCYMFQCAVVTSLGTYHPEVLVAMRPPMFSWLWIFALAIWVVILLKSGYFGSWSIFVSHPFCGINAFFAAGMASLDVQIIAMRVRSSISVDPRVGLYFVPTTPYSIDELEQALALGLGVAVLLLSVFDAVKETRLHSTVESLLRSINSKAEESRLREFPLEPKQNMPVGN</sequence>
<proteinExistence type="predicted"/>
<organism evidence="2 3">
    <name type="scientific">Lophiotrema nucula</name>
    <dbReference type="NCBI Taxonomy" id="690887"/>
    <lineage>
        <taxon>Eukaryota</taxon>
        <taxon>Fungi</taxon>
        <taxon>Dikarya</taxon>
        <taxon>Ascomycota</taxon>
        <taxon>Pezizomycotina</taxon>
        <taxon>Dothideomycetes</taxon>
        <taxon>Pleosporomycetidae</taxon>
        <taxon>Pleosporales</taxon>
        <taxon>Lophiotremataceae</taxon>
        <taxon>Lophiotrema</taxon>
    </lineage>
</organism>
<gene>
    <name evidence="2" type="ORF">BDV96DRAFT_691046</name>
</gene>
<keyword evidence="1" id="KW-0812">Transmembrane</keyword>
<feature type="transmembrane region" description="Helical" evidence="1">
    <location>
        <begin position="164"/>
        <end position="184"/>
    </location>
</feature>
<feature type="transmembrane region" description="Helical" evidence="1">
    <location>
        <begin position="73"/>
        <end position="95"/>
    </location>
</feature>
<evidence type="ECO:0000313" key="3">
    <source>
        <dbReference type="Proteomes" id="UP000799770"/>
    </source>
</evidence>
<dbReference type="Proteomes" id="UP000799770">
    <property type="component" value="Unassembled WGS sequence"/>
</dbReference>
<protein>
    <submittedName>
        <fullName evidence="2">Uncharacterized protein</fullName>
    </submittedName>
</protein>
<accession>A0A6A5YW30</accession>
<reference evidence="2" key="1">
    <citation type="journal article" date="2020" name="Stud. Mycol.">
        <title>101 Dothideomycetes genomes: a test case for predicting lifestyles and emergence of pathogens.</title>
        <authorList>
            <person name="Haridas S."/>
            <person name="Albert R."/>
            <person name="Binder M."/>
            <person name="Bloem J."/>
            <person name="Labutti K."/>
            <person name="Salamov A."/>
            <person name="Andreopoulos B."/>
            <person name="Baker S."/>
            <person name="Barry K."/>
            <person name="Bills G."/>
            <person name="Bluhm B."/>
            <person name="Cannon C."/>
            <person name="Castanera R."/>
            <person name="Culley D."/>
            <person name="Daum C."/>
            <person name="Ezra D."/>
            <person name="Gonzalez J."/>
            <person name="Henrissat B."/>
            <person name="Kuo A."/>
            <person name="Liang C."/>
            <person name="Lipzen A."/>
            <person name="Lutzoni F."/>
            <person name="Magnuson J."/>
            <person name="Mondo S."/>
            <person name="Nolan M."/>
            <person name="Ohm R."/>
            <person name="Pangilinan J."/>
            <person name="Park H.-J."/>
            <person name="Ramirez L."/>
            <person name="Alfaro M."/>
            <person name="Sun H."/>
            <person name="Tritt A."/>
            <person name="Yoshinaga Y."/>
            <person name="Zwiers L.-H."/>
            <person name="Turgeon B."/>
            <person name="Goodwin S."/>
            <person name="Spatafora J."/>
            <person name="Crous P."/>
            <person name="Grigoriev I."/>
        </authorList>
    </citation>
    <scope>NUCLEOTIDE SEQUENCE</scope>
    <source>
        <strain evidence="2">CBS 627.86</strain>
    </source>
</reference>
<feature type="transmembrane region" description="Helical" evidence="1">
    <location>
        <begin position="137"/>
        <end position="158"/>
    </location>
</feature>
<evidence type="ECO:0000256" key="1">
    <source>
        <dbReference type="SAM" id="Phobius"/>
    </source>
</evidence>
<keyword evidence="1" id="KW-0472">Membrane</keyword>
<evidence type="ECO:0000313" key="2">
    <source>
        <dbReference type="EMBL" id="KAF2110767.1"/>
    </source>
</evidence>
<feature type="transmembrane region" description="Helical" evidence="1">
    <location>
        <begin position="101"/>
        <end position="125"/>
    </location>
</feature>
<name>A0A6A5YW30_9PLEO</name>
<keyword evidence="3" id="KW-1185">Reference proteome</keyword>